<keyword evidence="1" id="KW-0472">Membrane</keyword>
<proteinExistence type="predicted"/>
<gene>
    <name evidence="2" type="ORF">SMTD_LOCUS14429</name>
</gene>
<name>A0A3P8FIS3_9TREM</name>
<evidence type="ECO:0000256" key="1">
    <source>
        <dbReference type="SAM" id="Phobius"/>
    </source>
</evidence>
<feature type="transmembrane region" description="Helical" evidence="1">
    <location>
        <begin position="86"/>
        <end position="109"/>
    </location>
</feature>
<dbReference type="AlphaFoldDB" id="A0A3P8FIS3"/>
<sequence>MKRQCLMSKQIARADDCCRDNSIEFVAGRLCGGRHGHKRDKTKFKARHICSDIRLPRGIDFVDIISSLSSPSEYVKPPIKEELVDLLLNLTLSSSSVSVSSFIILFIIVGGRELLLSKVNRLFCD</sequence>
<organism evidence="2 3">
    <name type="scientific">Schistosoma mattheei</name>
    <dbReference type="NCBI Taxonomy" id="31246"/>
    <lineage>
        <taxon>Eukaryota</taxon>
        <taxon>Metazoa</taxon>
        <taxon>Spiralia</taxon>
        <taxon>Lophotrochozoa</taxon>
        <taxon>Platyhelminthes</taxon>
        <taxon>Trematoda</taxon>
        <taxon>Digenea</taxon>
        <taxon>Strigeidida</taxon>
        <taxon>Schistosomatoidea</taxon>
        <taxon>Schistosomatidae</taxon>
        <taxon>Schistosoma</taxon>
    </lineage>
</organism>
<protein>
    <submittedName>
        <fullName evidence="2">Uncharacterized protein</fullName>
    </submittedName>
</protein>
<accession>A0A3P8FIS3</accession>
<reference evidence="2 3" key="1">
    <citation type="submission" date="2018-11" db="EMBL/GenBank/DDBJ databases">
        <authorList>
            <consortium name="Pathogen Informatics"/>
        </authorList>
    </citation>
    <scope>NUCLEOTIDE SEQUENCE [LARGE SCALE GENOMIC DNA]</scope>
    <source>
        <strain>Denwood</strain>
        <strain evidence="3">Zambia</strain>
    </source>
</reference>
<dbReference type="EMBL" id="UZAL01034636">
    <property type="protein sequence ID" value="VDP65830.1"/>
    <property type="molecule type" value="Genomic_DNA"/>
</dbReference>
<keyword evidence="1" id="KW-0812">Transmembrane</keyword>
<evidence type="ECO:0000313" key="2">
    <source>
        <dbReference type="EMBL" id="VDP65830.1"/>
    </source>
</evidence>
<dbReference type="Proteomes" id="UP000269396">
    <property type="component" value="Unassembled WGS sequence"/>
</dbReference>
<keyword evidence="1" id="KW-1133">Transmembrane helix</keyword>
<evidence type="ECO:0000313" key="3">
    <source>
        <dbReference type="Proteomes" id="UP000269396"/>
    </source>
</evidence>
<keyword evidence="3" id="KW-1185">Reference proteome</keyword>